<dbReference type="Proteomes" id="UP000613840">
    <property type="component" value="Unassembled WGS sequence"/>
</dbReference>
<keyword evidence="2" id="KW-1133">Transmembrane helix</keyword>
<protein>
    <submittedName>
        <fullName evidence="3">Uncharacterized protein</fullName>
    </submittedName>
</protein>
<sequence>MTRKTDKGRRAIAAAQDNLQVGPIVHQAADRIGPLAQDAADRIGPLAQDAAERISPLAHDAADRIGPLAHQAADRIAPLAQDAADRIAPLAQDAADRIAPLAHAATERIQPYAKQAADWLEPRAQDAAERLGPYAETARKKGAHAAAQAVDRLGPRLDDAASRIGPAVDEARERLQSDVLPKLSEKLGEIAGSDAPAVVVAAAGKGKELLPAGKKRRRWPKALAVVAGVLTAGGVAYYAAKKFLAGNTEPEWQTTRPTTPYAATTITEPKSPAADPTVTESPAAAPAAPAEAAAASANTAPSPDEVAPAHAADESTAEPEGGDGPEDEQGSKYGEGAYVGAEPPEGFTIKGNERSKKYHVTGTDGYERTNADVWFNSESAAETAGFTKAQR</sequence>
<reference evidence="3" key="2">
    <citation type="submission" date="2020-09" db="EMBL/GenBank/DDBJ databases">
        <authorList>
            <person name="Sun Q."/>
            <person name="Zhou Y."/>
        </authorList>
    </citation>
    <scope>NUCLEOTIDE SEQUENCE</scope>
    <source>
        <strain evidence="3">CGMCC 4.7306</strain>
    </source>
</reference>
<evidence type="ECO:0000313" key="3">
    <source>
        <dbReference type="EMBL" id="GGL48540.1"/>
    </source>
</evidence>
<feature type="transmembrane region" description="Helical" evidence="2">
    <location>
        <begin position="222"/>
        <end position="240"/>
    </location>
</feature>
<evidence type="ECO:0000313" key="4">
    <source>
        <dbReference type="Proteomes" id="UP000613840"/>
    </source>
</evidence>
<organism evidence="3 4">
    <name type="scientific">Microlunatus endophyticus</name>
    <dbReference type="NCBI Taxonomy" id="1716077"/>
    <lineage>
        <taxon>Bacteria</taxon>
        <taxon>Bacillati</taxon>
        <taxon>Actinomycetota</taxon>
        <taxon>Actinomycetes</taxon>
        <taxon>Propionibacteriales</taxon>
        <taxon>Propionibacteriaceae</taxon>
        <taxon>Microlunatus</taxon>
    </lineage>
</organism>
<accession>A0A917RZS3</accession>
<feature type="compositionally biased region" description="Low complexity" evidence="1">
    <location>
        <begin position="254"/>
        <end position="267"/>
    </location>
</feature>
<proteinExistence type="predicted"/>
<feature type="compositionally biased region" description="Acidic residues" evidence="1">
    <location>
        <begin position="315"/>
        <end position="328"/>
    </location>
</feature>
<evidence type="ECO:0000256" key="2">
    <source>
        <dbReference type="SAM" id="Phobius"/>
    </source>
</evidence>
<keyword evidence="2" id="KW-0472">Membrane</keyword>
<name>A0A917RZS3_9ACTN</name>
<gene>
    <name evidence="3" type="ORF">GCM10011575_03080</name>
</gene>
<feature type="compositionally biased region" description="Low complexity" evidence="1">
    <location>
        <begin position="281"/>
        <end position="303"/>
    </location>
</feature>
<dbReference type="AlphaFoldDB" id="A0A917RZS3"/>
<comment type="caution">
    <text evidence="3">The sequence shown here is derived from an EMBL/GenBank/DDBJ whole genome shotgun (WGS) entry which is preliminary data.</text>
</comment>
<dbReference type="EMBL" id="BMMZ01000001">
    <property type="protein sequence ID" value="GGL48540.1"/>
    <property type="molecule type" value="Genomic_DNA"/>
</dbReference>
<reference evidence="3" key="1">
    <citation type="journal article" date="2014" name="Int. J. Syst. Evol. Microbiol.">
        <title>Complete genome sequence of Corynebacterium casei LMG S-19264T (=DSM 44701T), isolated from a smear-ripened cheese.</title>
        <authorList>
            <consortium name="US DOE Joint Genome Institute (JGI-PGF)"/>
            <person name="Walter F."/>
            <person name="Albersmeier A."/>
            <person name="Kalinowski J."/>
            <person name="Ruckert C."/>
        </authorList>
    </citation>
    <scope>NUCLEOTIDE SEQUENCE</scope>
    <source>
        <strain evidence="3">CGMCC 4.7306</strain>
    </source>
</reference>
<dbReference type="SUPFAM" id="SSF58113">
    <property type="entry name" value="Apolipoprotein A-I"/>
    <property type="match status" value="1"/>
</dbReference>
<feature type="region of interest" description="Disordered" evidence="1">
    <location>
        <begin position="250"/>
        <end position="371"/>
    </location>
</feature>
<dbReference type="Gene3D" id="1.20.120.20">
    <property type="entry name" value="Apolipoprotein"/>
    <property type="match status" value="2"/>
</dbReference>
<evidence type="ECO:0000256" key="1">
    <source>
        <dbReference type="SAM" id="MobiDB-lite"/>
    </source>
</evidence>
<dbReference type="RefSeq" id="WP_188893407.1">
    <property type="nucleotide sequence ID" value="NZ_BMMZ01000001.1"/>
</dbReference>
<keyword evidence="4" id="KW-1185">Reference proteome</keyword>
<keyword evidence="2" id="KW-0812">Transmembrane</keyword>